<feature type="domain" description="RRM" evidence="2">
    <location>
        <begin position="1"/>
        <end position="65"/>
    </location>
</feature>
<dbReference type="Gene3D" id="3.30.70.330">
    <property type="match status" value="1"/>
</dbReference>
<name>A0A1I8B4A3_MELHA</name>
<evidence type="ECO:0000259" key="2">
    <source>
        <dbReference type="PROSITE" id="PS50102"/>
    </source>
</evidence>
<evidence type="ECO:0000313" key="4">
    <source>
        <dbReference type="WBParaSite" id="MhA1_Contig1358.frz3.gene10"/>
    </source>
</evidence>
<dbReference type="PROSITE" id="PS50102">
    <property type="entry name" value="RRM"/>
    <property type="match status" value="1"/>
</dbReference>
<dbReference type="WBParaSite" id="MhA1_Contig1358.frz3.gene10">
    <property type="protein sequence ID" value="MhA1_Contig1358.frz3.gene10"/>
    <property type="gene ID" value="MhA1_Contig1358.frz3.gene10"/>
</dbReference>
<evidence type="ECO:0000256" key="1">
    <source>
        <dbReference type="PROSITE-ProRule" id="PRU00176"/>
    </source>
</evidence>
<dbReference type="SUPFAM" id="SSF54928">
    <property type="entry name" value="RNA-binding domain, RBD"/>
    <property type="match status" value="1"/>
</dbReference>
<sequence length="65" mass="7278">MRKEIADICANYGAVRDVRIVYDDKSKCPGFGYCEFQEKEGAGNAICNMNGFELKGHVLFVKATR</sequence>
<dbReference type="InterPro" id="IPR000504">
    <property type="entry name" value="RRM_dom"/>
</dbReference>
<dbReference type="GO" id="GO:0003723">
    <property type="term" value="F:RNA binding"/>
    <property type="evidence" value="ECO:0007669"/>
    <property type="project" value="UniProtKB-UniRule"/>
</dbReference>
<proteinExistence type="predicted"/>
<keyword evidence="1" id="KW-0694">RNA-binding</keyword>
<dbReference type="PANTHER" id="PTHR15241:SF304">
    <property type="entry name" value="RRM DOMAIN-CONTAINING PROTEIN"/>
    <property type="match status" value="1"/>
</dbReference>
<dbReference type="InterPro" id="IPR035979">
    <property type="entry name" value="RBD_domain_sf"/>
</dbReference>
<evidence type="ECO:0000313" key="3">
    <source>
        <dbReference type="Proteomes" id="UP000095281"/>
    </source>
</evidence>
<accession>A0A1I8B4A3</accession>
<protein>
    <submittedName>
        <fullName evidence="4">RRM domain-containing protein</fullName>
    </submittedName>
</protein>
<dbReference type="Proteomes" id="UP000095281">
    <property type="component" value="Unplaced"/>
</dbReference>
<dbReference type="InterPro" id="IPR012677">
    <property type="entry name" value="Nucleotide-bd_a/b_plait_sf"/>
</dbReference>
<keyword evidence="3" id="KW-1185">Reference proteome</keyword>
<reference evidence="4" key="1">
    <citation type="submission" date="2016-11" db="UniProtKB">
        <authorList>
            <consortium name="WormBaseParasite"/>
        </authorList>
    </citation>
    <scope>IDENTIFICATION</scope>
</reference>
<dbReference type="Pfam" id="PF00076">
    <property type="entry name" value="RRM_1"/>
    <property type="match status" value="1"/>
</dbReference>
<dbReference type="AlphaFoldDB" id="A0A1I8B4A3"/>
<dbReference type="PANTHER" id="PTHR15241">
    <property type="entry name" value="TRANSFORMER-2-RELATED"/>
    <property type="match status" value="1"/>
</dbReference>
<organism evidence="3 4">
    <name type="scientific">Meloidogyne hapla</name>
    <name type="common">Root-knot nematode worm</name>
    <dbReference type="NCBI Taxonomy" id="6305"/>
    <lineage>
        <taxon>Eukaryota</taxon>
        <taxon>Metazoa</taxon>
        <taxon>Ecdysozoa</taxon>
        <taxon>Nematoda</taxon>
        <taxon>Chromadorea</taxon>
        <taxon>Rhabditida</taxon>
        <taxon>Tylenchina</taxon>
        <taxon>Tylenchomorpha</taxon>
        <taxon>Tylenchoidea</taxon>
        <taxon>Meloidogynidae</taxon>
        <taxon>Meloidogyninae</taxon>
        <taxon>Meloidogyne</taxon>
    </lineage>
</organism>